<dbReference type="Gene3D" id="3.10.129.10">
    <property type="entry name" value="Hotdog Thioesterase"/>
    <property type="match status" value="1"/>
</dbReference>
<evidence type="ECO:0000256" key="16">
    <source>
        <dbReference type="ARBA" id="ARBA00038848"/>
    </source>
</evidence>
<dbReference type="RefSeq" id="WP_068615584.1">
    <property type="nucleotide sequence ID" value="NZ_CP016268.1"/>
</dbReference>
<dbReference type="GO" id="GO:0016790">
    <property type="term" value="F:thiolester hydrolase activity"/>
    <property type="evidence" value="ECO:0007669"/>
    <property type="project" value="UniProtKB-ARBA"/>
</dbReference>
<evidence type="ECO:0000313" key="25">
    <source>
        <dbReference type="EMBL" id="ANO51333.1"/>
    </source>
</evidence>
<sequence length="139" mass="15776">MPEQTSSAEEIEAVRHCFACGVDNPIGLHIPFALDADDRCSGIFTPNANHVGYQNTVHGGIIYTALDDVMANVMYLQNRKAHTARCEVRYRHPLKVGETIELLGWIEHERRRRVRVKGEARRKRDNTLIAECDASFMLV</sequence>
<comment type="catalytic activity">
    <reaction evidence="13">
        <text>(5Z,8Z,11Z,14Z)-eicosatetraenoyl-CoA + H2O = (5Z,8Z,11Z,14Z)-eicosatetraenoate + CoA + H(+)</text>
        <dbReference type="Rhea" id="RHEA:40151"/>
        <dbReference type="ChEBI" id="CHEBI:15377"/>
        <dbReference type="ChEBI" id="CHEBI:15378"/>
        <dbReference type="ChEBI" id="CHEBI:32395"/>
        <dbReference type="ChEBI" id="CHEBI:57287"/>
        <dbReference type="ChEBI" id="CHEBI:57368"/>
    </reaction>
    <physiologicalReaction direction="left-to-right" evidence="13">
        <dbReference type="Rhea" id="RHEA:40152"/>
    </physiologicalReaction>
</comment>
<feature type="domain" description="Thioesterase" evidence="24">
    <location>
        <begin position="55"/>
        <end position="127"/>
    </location>
</feature>
<accession>A0A193LFT9</accession>
<gene>
    <name evidence="25" type="ORF">BA177_09090</name>
</gene>
<evidence type="ECO:0000256" key="2">
    <source>
        <dbReference type="ARBA" id="ARBA00004496"/>
    </source>
</evidence>
<evidence type="ECO:0000256" key="15">
    <source>
        <dbReference type="ARBA" id="ARBA00038456"/>
    </source>
</evidence>
<dbReference type="PANTHER" id="PTHR12418">
    <property type="entry name" value="ACYL-COENZYME A THIOESTERASE THEM4"/>
    <property type="match status" value="1"/>
</dbReference>
<keyword evidence="11" id="KW-0472">Membrane</keyword>
<dbReference type="SUPFAM" id="SSF54637">
    <property type="entry name" value="Thioesterase/thiol ester dehydrase-isomerase"/>
    <property type="match status" value="1"/>
</dbReference>
<dbReference type="Proteomes" id="UP000092695">
    <property type="component" value="Chromosome"/>
</dbReference>
<dbReference type="InterPro" id="IPR006683">
    <property type="entry name" value="Thioestr_dom"/>
</dbReference>
<evidence type="ECO:0000256" key="22">
    <source>
        <dbReference type="ARBA" id="ARBA00048074"/>
    </source>
</evidence>
<dbReference type="InterPro" id="IPR029069">
    <property type="entry name" value="HotDog_dom_sf"/>
</dbReference>
<keyword evidence="4" id="KW-1003">Cell membrane</keyword>
<evidence type="ECO:0000256" key="20">
    <source>
        <dbReference type="ARBA" id="ARBA00047734"/>
    </source>
</evidence>
<comment type="catalytic activity">
    <reaction evidence="14">
        <text>(9Z)-octadecenoyl-CoA + H2O = (9Z)-octadecenoate + CoA + H(+)</text>
        <dbReference type="Rhea" id="RHEA:40139"/>
        <dbReference type="ChEBI" id="CHEBI:15377"/>
        <dbReference type="ChEBI" id="CHEBI:15378"/>
        <dbReference type="ChEBI" id="CHEBI:30823"/>
        <dbReference type="ChEBI" id="CHEBI:57287"/>
        <dbReference type="ChEBI" id="CHEBI:57387"/>
    </reaction>
    <physiologicalReaction direction="left-to-right" evidence="14">
        <dbReference type="Rhea" id="RHEA:40140"/>
    </physiologicalReaction>
</comment>
<comment type="catalytic activity">
    <reaction evidence="22">
        <text>dodecanoyl-CoA + H2O = dodecanoate + CoA + H(+)</text>
        <dbReference type="Rhea" id="RHEA:30135"/>
        <dbReference type="ChEBI" id="CHEBI:15377"/>
        <dbReference type="ChEBI" id="CHEBI:15378"/>
        <dbReference type="ChEBI" id="CHEBI:18262"/>
        <dbReference type="ChEBI" id="CHEBI:57287"/>
        <dbReference type="ChEBI" id="CHEBI:57375"/>
    </reaction>
    <physiologicalReaction direction="left-to-right" evidence="22">
        <dbReference type="Rhea" id="RHEA:30136"/>
    </physiologicalReaction>
</comment>
<dbReference type="EC" id="3.1.2.2" evidence="16"/>
<keyword evidence="9" id="KW-0809">Transit peptide</keyword>
<evidence type="ECO:0000256" key="7">
    <source>
        <dbReference type="ARBA" id="ARBA00022801"/>
    </source>
</evidence>
<evidence type="ECO:0000259" key="24">
    <source>
        <dbReference type="Pfam" id="PF03061"/>
    </source>
</evidence>
<evidence type="ECO:0000256" key="10">
    <source>
        <dbReference type="ARBA" id="ARBA00023098"/>
    </source>
</evidence>
<evidence type="ECO:0000256" key="19">
    <source>
        <dbReference type="ARBA" id="ARBA00047588"/>
    </source>
</evidence>
<dbReference type="EMBL" id="CP016268">
    <property type="protein sequence ID" value="ANO51333.1"/>
    <property type="molecule type" value="Genomic_DNA"/>
</dbReference>
<keyword evidence="8" id="KW-0276">Fatty acid metabolism</keyword>
<dbReference type="CDD" id="cd03440">
    <property type="entry name" value="hot_dog"/>
    <property type="match status" value="1"/>
</dbReference>
<evidence type="ECO:0000256" key="18">
    <source>
        <dbReference type="ARBA" id="ARBA00043210"/>
    </source>
</evidence>
<evidence type="ECO:0000256" key="6">
    <source>
        <dbReference type="ARBA" id="ARBA00022703"/>
    </source>
</evidence>
<dbReference type="GO" id="GO:0005737">
    <property type="term" value="C:cytoplasm"/>
    <property type="evidence" value="ECO:0007669"/>
    <property type="project" value="UniProtKB-SubCell"/>
</dbReference>
<evidence type="ECO:0000256" key="21">
    <source>
        <dbReference type="ARBA" id="ARBA00047969"/>
    </source>
</evidence>
<dbReference type="STRING" id="1548547.BA177_09090"/>
<organism evidence="25 26">
    <name type="scientific">Woeseia oceani</name>
    <dbReference type="NCBI Taxonomy" id="1548547"/>
    <lineage>
        <taxon>Bacteria</taxon>
        <taxon>Pseudomonadati</taxon>
        <taxon>Pseudomonadota</taxon>
        <taxon>Gammaproteobacteria</taxon>
        <taxon>Woeseiales</taxon>
        <taxon>Woeseiaceae</taxon>
        <taxon>Woeseia</taxon>
    </lineage>
</organism>
<evidence type="ECO:0000256" key="12">
    <source>
        <dbReference type="ARBA" id="ARBA00023273"/>
    </source>
</evidence>
<evidence type="ECO:0000256" key="17">
    <source>
        <dbReference type="ARBA" id="ARBA00040123"/>
    </source>
</evidence>
<protein>
    <recommendedName>
        <fullName evidence="17">Acyl-coenzyme A thioesterase THEM4</fullName>
        <ecNumber evidence="16">3.1.2.2</ecNumber>
    </recommendedName>
    <alternativeName>
        <fullName evidence="18">Thioesterase superfamily member 4</fullName>
    </alternativeName>
</protein>
<comment type="catalytic activity">
    <reaction evidence="20">
        <text>hexadecanoyl-CoA + H2O = hexadecanoate + CoA + H(+)</text>
        <dbReference type="Rhea" id="RHEA:16645"/>
        <dbReference type="ChEBI" id="CHEBI:7896"/>
        <dbReference type="ChEBI" id="CHEBI:15377"/>
        <dbReference type="ChEBI" id="CHEBI:15378"/>
        <dbReference type="ChEBI" id="CHEBI:57287"/>
        <dbReference type="ChEBI" id="CHEBI:57379"/>
        <dbReference type="EC" id="3.1.2.2"/>
    </reaction>
    <physiologicalReaction direction="left-to-right" evidence="20">
        <dbReference type="Rhea" id="RHEA:16646"/>
    </physiologicalReaction>
</comment>
<evidence type="ECO:0000256" key="5">
    <source>
        <dbReference type="ARBA" id="ARBA00022490"/>
    </source>
</evidence>
<evidence type="ECO:0000256" key="13">
    <source>
        <dbReference type="ARBA" id="ARBA00035852"/>
    </source>
</evidence>
<evidence type="ECO:0000313" key="26">
    <source>
        <dbReference type="Proteomes" id="UP000092695"/>
    </source>
</evidence>
<comment type="catalytic activity">
    <reaction evidence="19">
        <text>octanoyl-CoA + H2O = octanoate + CoA + H(+)</text>
        <dbReference type="Rhea" id="RHEA:30143"/>
        <dbReference type="ChEBI" id="CHEBI:15377"/>
        <dbReference type="ChEBI" id="CHEBI:15378"/>
        <dbReference type="ChEBI" id="CHEBI:25646"/>
        <dbReference type="ChEBI" id="CHEBI:57287"/>
        <dbReference type="ChEBI" id="CHEBI:57386"/>
    </reaction>
    <physiologicalReaction direction="left-to-right" evidence="19">
        <dbReference type="Rhea" id="RHEA:30144"/>
    </physiologicalReaction>
</comment>
<evidence type="ECO:0000256" key="8">
    <source>
        <dbReference type="ARBA" id="ARBA00022832"/>
    </source>
</evidence>
<evidence type="ECO:0000256" key="11">
    <source>
        <dbReference type="ARBA" id="ARBA00023136"/>
    </source>
</evidence>
<proteinExistence type="inferred from homology"/>
<comment type="catalytic activity">
    <reaction evidence="23">
        <text>tetradecanoyl-CoA + H2O = tetradecanoate + CoA + H(+)</text>
        <dbReference type="Rhea" id="RHEA:40119"/>
        <dbReference type="ChEBI" id="CHEBI:15377"/>
        <dbReference type="ChEBI" id="CHEBI:15378"/>
        <dbReference type="ChEBI" id="CHEBI:30807"/>
        <dbReference type="ChEBI" id="CHEBI:57287"/>
        <dbReference type="ChEBI" id="CHEBI:57385"/>
    </reaction>
    <physiologicalReaction direction="left-to-right" evidence="23">
        <dbReference type="Rhea" id="RHEA:40120"/>
    </physiologicalReaction>
</comment>
<dbReference type="OrthoDB" id="5242242at2"/>
<keyword evidence="10" id="KW-0443">Lipid metabolism</keyword>
<dbReference type="GO" id="GO:0016020">
    <property type="term" value="C:membrane"/>
    <property type="evidence" value="ECO:0007669"/>
    <property type="project" value="UniProtKB-SubCell"/>
</dbReference>
<dbReference type="KEGG" id="woc:BA177_09090"/>
<comment type="catalytic activity">
    <reaction evidence="21">
        <text>decanoyl-CoA + H2O = decanoate + CoA + H(+)</text>
        <dbReference type="Rhea" id="RHEA:40059"/>
        <dbReference type="ChEBI" id="CHEBI:15377"/>
        <dbReference type="ChEBI" id="CHEBI:15378"/>
        <dbReference type="ChEBI" id="CHEBI:27689"/>
        <dbReference type="ChEBI" id="CHEBI:57287"/>
        <dbReference type="ChEBI" id="CHEBI:61430"/>
    </reaction>
    <physiologicalReaction direction="left-to-right" evidence="21">
        <dbReference type="Rhea" id="RHEA:40060"/>
    </physiologicalReaction>
</comment>
<evidence type="ECO:0000256" key="3">
    <source>
        <dbReference type="ARBA" id="ARBA00004632"/>
    </source>
</evidence>
<evidence type="ECO:0000256" key="4">
    <source>
        <dbReference type="ARBA" id="ARBA00022475"/>
    </source>
</evidence>
<dbReference type="Pfam" id="PF03061">
    <property type="entry name" value="4HBT"/>
    <property type="match status" value="1"/>
</dbReference>
<dbReference type="AlphaFoldDB" id="A0A193LFT9"/>
<dbReference type="InterPro" id="IPR052365">
    <property type="entry name" value="THEM4/THEM5_acyl-CoA_thioest"/>
</dbReference>
<reference evidence="25 26" key="1">
    <citation type="submission" date="2016-06" db="EMBL/GenBank/DDBJ databases">
        <title>Complete genome sequence of a deep-branching marine Gamma Proteobacterium Woeseia oceani type strain XK5.</title>
        <authorList>
            <person name="Mu D."/>
            <person name="Du Z."/>
        </authorList>
    </citation>
    <scope>NUCLEOTIDE SEQUENCE [LARGE SCALE GENOMIC DNA]</scope>
    <source>
        <strain evidence="25 26">XK5</strain>
    </source>
</reference>
<keyword evidence="5" id="KW-0963">Cytoplasm</keyword>
<evidence type="ECO:0000256" key="14">
    <source>
        <dbReference type="ARBA" id="ARBA00037002"/>
    </source>
</evidence>
<comment type="similarity">
    <text evidence="15">Belongs to the THEM4/THEM5 thioesterase family.</text>
</comment>
<evidence type="ECO:0000256" key="1">
    <source>
        <dbReference type="ARBA" id="ARBA00004170"/>
    </source>
</evidence>
<comment type="subcellular location">
    <subcellularLocation>
        <location evidence="3">Cell projection</location>
        <location evidence="3">Ruffle membrane</location>
    </subcellularLocation>
    <subcellularLocation>
        <location evidence="2">Cytoplasm</location>
    </subcellularLocation>
    <subcellularLocation>
        <location evidence="1">Membrane</location>
        <topology evidence="1">Peripheral membrane protein</topology>
    </subcellularLocation>
</comment>
<name>A0A193LFT9_9GAMM</name>
<dbReference type="PANTHER" id="PTHR12418:SF19">
    <property type="entry name" value="ACYL-COENZYME A THIOESTERASE THEM4"/>
    <property type="match status" value="1"/>
</dbReference>
<evidence type="ECO:0000256" key="23">
    <source>
        <dbReference type="ARBA" id="ARBA00048180"/>
    </source>
</evidence>
<keyword evidence="6" id="KW-0053">Apoptosis</keyword>
<dbReference type="GO" id="GO:0006631">
    <property type="term" value="P:fatty acid metabolic process"/>
    <property type="evidence" value="ECO:0007669"/>
    <property type="project" value="UniProtKB-KW"/>
</dbReference>
<keyword evidence="26" id="KW-1185">Reference proteome</keyword>
<keyword evidence="7" id="KW-0378">Hydrolase</keyword>
<evidence type="ECO:0000256" key="9">
    <source>
        <dbReference type="ARBA" id="ARBA00022946"/>
    </source>
</evidence>
<keyword evidence="12" id="KW-0966">Cell projection</keyword>